<feature type="chain" id="PRO_5036221132" evidence="1">
    <location>
        <begin position="17"/>
        <end position="79"/>
    </location>
</feature>
<keyword evidence="3" id="KW-1185">Reference proteome</keyword>
<evidence type="ECO:0000256" key="1">
    <source>
        <dbReference type="SAM" id="SignalP"/>
    </source>
</evidence>
<proteinExistence type="predicted"/>
<dbReference type="Proteomes" id="UP000783686">
    <property type="component" value="Unassembled WGS sequence"/>
</dbReference>
<sequence length="79" mass="7488">MKVLAIVLLLIAVASAQFYGGGRGYGGGAYGGRGYGGGPYGGRGYGGGPYGGRGYGGGPYAGNPGAMLGAQIGGALLGR</sequence>
<dbReference type="AlphaFoldDB" id="A0A811KRC5"/>
<keyword evidence="1" id="KW-0732">Signal</keyword>
<reference evidence="2" key="1">
    <citation type="submission" date="2020-09" db="EMBL/GenBank/DDBJ databases">
        <authorList>
            <person name="Kikuchi T."/>
        </authorList>
    </citation>
    <scope>NUCLEOTIDE SEQUENCE</scope>
    <source>
        <strain evidence="2">SH1</strain>
    </source>
</reference>
<feature type="signal peptide" evidence="1">
    <location>
        <begin position="1"/>
        <end position="16"/>
    </location>
</feature>
<organism evidence="2 3">
    <name type="scientific">Bursaphelenchus okinawaensis</name>
    <dbReference type="NCBI Taxonomy" id="465554"/>
    <lineage>
        <taxon>Eukaryota</taxon>
        <taxon>Metazoa</taxon>
        <taxon>Ecdysozoa</taxon>
        <taxon>Nematoda</taxon>
        <taxon>Chromadorea</taxon>
        <taxon>Rhabditida</taxon>
        <taxon>Tylenchina</taxon>
        <taxon>Tylenchomorpha</taxon>
        <taxon>Aphelenchoidea</taxon>
        <taxon>Aphelenchoididae</taxon>
        <taxon>Bursaphelenchus</taxon>
    </lineage>
</organism>
<accession>A0A811KRC5</accession>
<name>A0A811KRC5_9BILA</name>
<gene>
    <name evidence="2" type="ORF">BOKJ2_LOCUS8257</name>
</gene>
<protein>
    <submittedName>
        <fullName evidence="2">Uncharacterized protein</fullName>
    </submittedName>
</protein>
<dbReference type="EMBL" id="CAJFDH010000004">
    <property type="protein sequence ID" value="CAD5219064.1"/>
    <property type="molecule type" value="Genomic_DNA"/>
</dbReference>
<comment type="caution">
    <text evidence="2">The sequence shown here is derived from an EMBL/GenBank/DDBJ whole genome shotgun (WGS) entry which is preliminary data.</text>
</comment>
<dbReference type="EMBL" id="CAJFCW020000004">
    <property type="protein sequence ID" value="CAG9112312.1"/>
    <property type="molecule type" value="Genomic_DNA"/>
</dbReference>
<evidence type="ECO:0000313" key="2">
    <source>
        <dbReference type="EMBL" id="CAD5219064.1"/>
    </source>
</evidence>
<dbReference type="Proteomes" id="UP000614601">
    <property type="component" value="Unassembled WGS sequence"/>
</dbReference>
<evidence type="ECO:0000313" key="3">
    <source>
        <dbReference type="Proteomes" id="UP000614601"/>
    </source>
</evidence>